<feature type="region of interest" description="Disordered" evidence="1">
    <location>
        <begin position="148"/>
        <end position="183"/>
    </location>
</feature>
<feature type="domain" description="C2H2-type" evidence="2">
    <location>
        <begin position="82"/>
        <end position="103"/>
    </location>
</feature>
<dbReference type="Gene3D" id="3.30.160.60">
    <property type="entry name" value="Classic Zinc Finger"/>
    <property type="match status" value="1"/>
</dbReference>
<dbReference type="Pfam" id="PF00096">
    <property type="entry name" value="zf-C2H2"/>
    <property type="match status" value="1"/>
</dbReference>
<evidence type="ECO:0000256" key="1">
    <source>
        <dbReference type="SAM" id="MobiDB-lite"/>
    </source>
</evidence>
<sequence>MHGAPEIFKSYARRTWRSPITNKRSRRRPVYLVYAFREMPNTKTTPRTQTAGLICPKCKESCKNSSAYSYHIRICMEEQVGCEKCRIPFITRKTYQQHVRRVHQSLNEYWLQENPGDLLEDLEFVTESVKPVAAEETAAIKVQIRPQEPKEASVVQDQRSRRKSLRHLKSSESPQNRCCLAPT</sequence>
<accession>A0A9D4HML7</accession>
<evidence type="ECO:0000313" key="4">
    <source>
        <dbReference type="Proteomes" id="UP000828390"/>
    </source>
</evidence>
<dbReference type="SMART" id="SM00355">
    <property type="entry name" value="ZnF_C2H2"/>
    <property type="match status" value="2"/>
</dbReference>
<organism evidence="3 4">
    <name type="scientific">Dreissena polymorpha</name>
    <name type="common">Zebra mussel</name>
    <name type="synonym">Mytilus polymorpha</name>
    <dbReference type="NCBI Taxonomy" id="45954"/>
    <lineage>
        <taxon>Eukaryota</taxon>
        <taxon>Metazoa</taxon>
        <taxon>Spiralia</taxon>
        <taxon>Lophotrochozoa</taxon>
        <taxon>Mollusca</taxon>
        <taxon>Bivalvia</taxon>
        <taxon>Autobranchia</taxon>
        <taxon>Heteroconchia</taxon>
        <taxon>Euheterodonta</taxon>
        <taxon>Imparidentia</taxon>
        <taxon>Neoheterodontei</taxon>
        <taxon>Myida</taxon>
        <taxon>Dreissenoidea</taxon>
        <taxon>Dreissenidae</taxon>
        <taxon>Dreissena</taxon>
    </lineage>
</organism>
<name>A0A9D4HML7_DREPO</name>
<reference evidence="3" key="1">
    <citation type="journal article" date="2019" name="bioRxiv">
        <title>The Genome of the Zebra Mussel, Dreissena polymorpha: A Resource for Invasive Species Research.</title>
        <authorList>
            <person name="McCartney M.A."/>
            <person name="Auch B."/>
            <person name="Kono T."/>
            <person name="Mallez S."/>
            <person name="Zhang Y."/>
            <person name="Obille A."/>
            <person name="Becker A."/>
            <person name="Abrahante J.E."/>
            <person name="Garbe J."/>
            <person name="Badalamenti J.P."/>
            <person name="Herman A."/>
            <person name="Mangelson H."/>
            <person name="Liachko I."/>
            <person name="Sullivan S."/>
            <person name="Sone E.D."/>
            <person name="Koren S."/>
            <person name="Silverstein K.A.T."/>
            <person name="Beckman K.B."/>
            <person name="Gohl D.M."/>
        </authorList>
    </citation>
    <scope>NUCLEOTIDE SEQUENCE</scope>
    <source>
        <strain evidence="3">Duluth1</strain>
        <tissue evidence="3">Whole animal</tissue>
    </source>
</reference>
<keyword evidence="4" id="KW-1185">Reference proteome</keyword>
<reference evidence="3" key="2">
    <citation type="submission" date="2020-11" db="EMBL/GenBank/DDBJ databases">
        <authorList>
            <person name="McCartney M.A."/>
            <person name="Auch B."/>
            <person name="Kono T."/>
            <person name="Mallez S."/>
            <person name="Becker A."/>
            <person name="Gohl D.M."/>
            <person name="Silverstein K.A.T."/>
            <person name="Koren S."/>
            <person name="Bechman K.B."/>
            <person name="Herman A."/>
            <person name="Abrahante J.E."/>
            <person name="Garbe J."/>
        </authorList>
    </citation>
    <scope>NUCLEOTIDE SEQUENCE</scope>
    <source>
        <strain evidence="3">Duluth1</strain>
        <tissue evidence="3">Whole animal</tissue>
    </source>
</reference>
<protein>
    <recommendedName>
        <fullName evidence="2">C2H2-type domain-containing protein</fullName>
    </recommendedName>
</protein>
<gene>
    <name evidence="3" type="ORF">DPMN_049992</name>
</gene>
<dbReference type="EMBL" id="JAIWYP010000012">
    <property type="protein sequence ID" value="KAH3724181.1"/>
    <property type="molecule type" value="Genomic_DNA"/>
</dbReference>
<evidence type="ECO:0000259" key="2">
    <source>
        <dbReference type="PROSITE" id="PS00028"/>
    </source>
</evidence>
<comment type="caution">
    <text evidence="3">The sequence shown here is derived from an EMBL/GenBank/DDBJ whole genome shotgun (WGS) entry which is preliminary data.</text>
</comment>
<dbReference type="AlphaFoldDB" id="A0A9D4HML7"/>
<dbReference type="Proteomes" id="UP000828390">
    <property type="component" value="Unassembled WGS sequence"/>
</dbReference>
<dbReference type="PROSITE" id="PS00028">
    <property type="entry name" value="ZINC_FINGER_C2H2_1"/>
    <property type="match status" value="1"/>
</dbReference>
<proteinExistence type="predicted"/>
<dbReference type="InterPro" id="IPR013087">
    <property type="entry name" value="Znf_C2H2_type"/>
</dbReference>
<evidence type="ECO:0000313" key="3">
    <source>
        <dbReference type="EMBL" id="KAH3724181.1"/>
    </source>
</evidence>